<feature type="repeat" description="ANK" evidence="3">
    <location>
        <begin position="249"/>
        <end position="281"/>
    </location>
</feature>
<organism evidence="5 6">
    <name type="scientific">Aspergillus indologenus CBS 114.80</name>
    <dbReference type="NCBI Taxonomy" id="1450541"/>
    <lineage>
        <taxon>Eukaryota</taxon>
        <taxon>Fungi</taxon>
        <taxon>Dikarya</taxon>
        <taxon>Ascomycota</taxon>
        <taxon>Pezizomycotina</taxon>
        <taxon>Eurotiomycetes</taxon>
        <taxon>Eurotiomycetidae</taxon>
        <taxon>Eurotiales</taxon>
        <taxon>Aspergillaceae</taxon>
        <taxon>Aspergillus</taxon>
        <taxon>Aspergillus subgen. Circumdati</taxon>
    </lineage>
</organism>
<feature type="chain" id="PRO_5016136799" evidence="4">
    <location>
        <begin position="18"/>
        <end position="500"/>
    </location>
</feature>
<dbReference type="AlphaFoldDB" id="A0A2V5JB59"/>
<dbReference type="SUPFAM" id="SSF48403">
    <property type="entry name" value="Ankyrin repeat"/>
    <property type="match status" value="2"/>
</dbReference>
<dbReference type="SMART" id="SM00248">
    <property type="entry name" value="ANK"/>
    <property type="match status" value="7"/>
</dbReference>
<feature type="signal peptide" evidence="4">
    <location>
        <begin position="1"/>
        <end position="17"/>
    </location>
</feature>
<evidence type="ECO:0000256" key="2">
    <source>
        <dbReference type="ARBA" id="ARBA00023043"/>
    </source>
</evidence>
<dbReference type="InterPro" id="IPR050745">
    <property type="entry name" value="Multifunctional_regulatory"/>
</dbReference>
<dbReference type="PROSITE" id="PS50297">
    <property type="entry name" value="ANK_REP_REGION"/>
    <property type="match status" value="1"/>
</dbReference>
<dbReference type="Gene3D" id="1.25.40.20">
    <property type="entry name" value="Ankyrin repeat-containing domain"/>
    <property type="match status" value="4"/>
</dbReference>
<accession>A0A2V5JB59</accession>
<name>A0A2V5JB59_9EURO</name>
<evidence type="ECO:0000256" key="3">
    <source>
        <dbReference type="PROSITE-ProRule" id="PRU00023"/>
    </source>
</evidence>
<dbReference type="Pfam" id="PF13857">
    <property type="entry name" value="Ank_5"/>
    <property type="match status" value="1"/>
</dbReference>
<dbReference type="Pfam" id="PF12796">
    <property type="entry name" value="Ank_2"/>
    <property type="match status" value="1"/>
</dbReference>
<gene>
    <name evidence="5" type="ORF">BP00DRAFT_476334</name>
</gene>
<evidence type="ECO:0000313" key="6">
    <source>
        <dbReference type="Proteomes" id="UP000248817"/>
    </source>
</evidence>
<evidence type="ECO:0000313" key="5">
    <source>
        <dbReference type="EMBL" id="PYI35877.1"/>
    </source>
</evidence>
<evidence type="ECO:0000256" key="1">
    <source>
        <dbReference type="ARBA" id="ARBA00022737"/>
    </source>
</evidence>
<reference evidence="5 6" key="1">
    <citation type="submission" date="2018-02" db="EMBL/GenBank/DDBJ databases">
        <title>The genomes of Aspergillus section Nigri reveals drivers in fungal speciation.</title>
        <authorList>
            <consortium name="DOE Joint Genome Institute"/>
            <person name="Vesth T.C."/>
            <person name="Nybo J."/>
            <person name="Theobald S."/>
            <person name="Brandl J."/>
            <person name="Frisvad J.C."/>
            <person name="Nielsen K.F."/>
            <person name="Lyhne E.K."/>
            <person name="Kogle M.E."/>
            <person name="Kuo A."/>
            <person name="Riley R."/>
            <person name="Clum A."/>
            <person name="Nolan M."/>
            <person name="Lipzen A."/>
            <person name="Salamov A."/>
            <person name="Henrissat B."/>
            <person name="Wiebenga A."/>
            <person name="De vries R.P."/>
            <person name="Grigoriev I.V."/>
            <person name="Mortensen U.H."/>
            <person name="Andersen M.R."/>
            <person name="Baker S.E."/>
        </authorList>
    </citation>
    <scope>NUCLEOTIDE SEQUENCE [LARGE SCALE GENOMIC DNA]</scope>
    <source>
        <strain evidence="5 6">CBS 114.80</strain>
    </source>
</reference>
<feature type="repeat" description="ANK" evidence="3">
    <location>
        <begin position="69"/>
        <end position="102"/>
    </location>
</feature>
<dbReference type="EMBL" id="KZ825467">
    <property type="protein sequence ID" value="PYI35877.1"/>
    <property type="molecule type" value="Genomic_DNA"/>
</dbReference>
<protein>
    <submittedName>
        <fullName evidence="5">Ankyrin</fullName>
    </submittedName>
</protein>
<evidence type="ECO:0000256" key="4">
    <source>
        <dbReference type="SAM" id="SignalP"/>
    </source>
</evidence>
<dbReference type="PROSITE" id="PS50088">
    <property type="entry name" value="ANK_REPEAT"/>
    <property type="match status" value="2"/>
</dbReference>
<keyword evidence="2 3" id="KW-0040">ANK repeat</keyword>
<dbReference type="Proteomes" id="UP000248817">
    <property type="component" value="Unassembled WGS sequence"/>
</dbReference>
<keyword evidence="4" id="KW-0732">Signal</keyword>
<dbReference type="PANTHER" id="PTHR24189:SF50">
    <property type="entry name" value="ANKYRIN REPEAT AND SOCS BOX PROTEIN 2"/>
    <property type="match status" value="1"/>
</dbReference>
<keyword evidence="1" id="KW-0677">Repeat</keyword>
<dbReference type="PANTHER" id="PTHR24189">
    <property type="entry name" value="MYOTROPHIN"/>
    <property type="match status" value="1"/>
</dbReference>
<dbReference type="InterPro" id="IPR002110">
    <property type="entry name" value="Ankyrin_rpt"/>
</dbReference>
<sequence length="500" mass="54049">MHKLAAGRSWWHPRALSILLGAGADTGLLHKGRNPLQTALEAGKIGAYYLSLWCNETFDVLLKYGADVNEGLPLHAALRANRDLSVIQRLLDNGADSSLGSPPAIVCAIQAGSVSAVELLLKAGADPSVVYTSKDKWQGDRTKTPLREASGKSEELMVVLLAHGADPHQPLAEGTSALHEICTRHGLVTPIIAAGHDLERRDAQGQTPLLRACELRRKSRYADSGEGDREHTALALIRAGANIDAADNSGSTALHYAVLNNLRRVVEELLAKGASTIAHNAHGLTPLHVALIRSIDGSVDEDSMPSLQFKGNLERLVAAGANATEPFSDGRTAPHFITPVLMQCTAEDNIERAISTGSDEKDEDLYPACLALYQLFLDKGCSREARDHEGNTPIFAYVNQVREYHGDVYTTSPPQESDLRRMFAEHDIHAVNDNGDTLLHVIARREDDWDEAPDEGMKLFALLVELGLDPTRENKDGATALDVAAACGKDTILALFARDD</sequence>
<dbReference type="InterPro" id="IPR036770">
    <property type="entry name" value="Ankyrin_rpt-contain_sf"/>
</dbReference>
<keyword evidence="6" id="KW-1185">Reference proteome</keyword>
<proteinExistence type="predicted"/>